<evidence type="ECO:0000313" key="1">
    <source>
        <dbReference type="EMBL" id="MBO0940098.1"/>
    </source>
</evidence>
<name>A0A939GP81_9BACT</name>
<dbReference type="Proteomes" id="UP000664034">
    <property type="component" value="Unassembled WGS sequence"/>
</dbReference>
<keyword evidence="2" id="KW-1185">Reference proteome</keyword>
<evidence type="ECO:0000313" key="2">
    <source>
        <dbReference type="Proteomes" id="UP000664034"/>
    </source>
</evidence>
<dbReference type="AlphaFoldDB" id="A0A939GP81"/>
<proteinExistence type="predicted"/>
<feature type="non-terminal residue" evidence="1">
    <location>
        <position position="1"/>
    </location>
</feature>
<dbReference type="RefSeq" id="WP_207367623.1">
    <property type="nucleotide sequence ID" value="NZ_JAFMYV010000041.1"/>
</dbReference>
<dbReference type="EMBL" id="JAFMYV010000041">
    <property type="protein sequence ID" value="MBO0940098.1"/>
    <property type="molecule type" value="Genomic_DNA"/>
</dbReference>
<comment type="caution">
    <text evidence="1">The sequence shown here is derived from an EMBL/GenBank/DDBJ whole genome shotgun (WGS) entry which is preliminary data.</text>
</comment>
<sequence>KKITTPKRDFAEVEIIDATGKPIGEFDGIDMKSGTFIEDKSATGIGTINPRTGKPFQTAEQWAAKQVYTKSVNRIENLKKAAATRATKSGSSSIPSLGEIKDFKNLHFVIDSKDSSIASAVADQLANLKKQYPDWNFTAEFGK</sequence>
<gene>
    <name evidence="1" type="ORF">J2I47_26380</name>
</gene>
<organism evidence="1 2">
    <name type="scientific">Fibrella rubiginis</name>
    <dbReference type="NCBI Taxonomy" id="2817060"/>
    <lineage>
        <taxon>Bacteria</taxon>
        <taxon>Pseudomonadati</taxon>
        <taxon>Bacteroidota</taxon>
        <taxon>Cytophagia</taxon>
        <taxon>Cytophagales</taxon>
        <taxon>Spirosomataceae</taxon>
        <taxon>Fibrella</taxon>
    </lineage>
</organism>
<accession>A0A939GP81</accession>
<reference evidence="1" key="1">
    <citation type="submission" date="2021-03" db="EMBL/GenBank/DDBJ databases">
        <title>Fibrella sp. HMF5335 genome sequencing and assembly.</title>
        <authorList>
            <person name="Kang H."/>
            <person name="Kim H."/>
            <person name="Bae S."/>
            <person name="Joh K."/>
        </authorList>
    </citation>
    <scope>NUCLEOTIDE SEQUENCE</scope>
    <source>
        <strain evidence="1">HMF5335</strain>
    </source>
</reference>
<protein>
    <submittedName>
        <fullName evidence="1">Uncharacterized protein</fullName>
    </submittedName>
</protein>